<keyword evidence="2" id="KW-1185">Reference proteome</keyword>
<gene>
    <name evidence="1" type="ORF">Q8791_23280</name>
</gene>
<sequence length="81" mass="8796">MALDIRPSGPSEEIDAFVAVLENTPGVRIVRSSGDRPNRRDPGVRRYLTVEVDPTVIATEVREEPPVRRPVGDGAIPLPPA</sequence>
<dbReference type="RefSeq" id="WP_330093914.1">
    <property type="nucleotide sequence ID" value="NZ_JAUZMY010000026.1"/>
</dbReference>
<evidence type="ECO:0000313" key="2">
    <source>
        <dbReference type="Proteomes" id="UP001356095"/>
    </source>
</evidence>
<name>A0ABU7KD33_9ACTN</name>
<organism evidence="1 2">
    <name type="scientific">Nocardiopsis codii</name>
    <dbReference type="NCBI Taxonomy" id="3065942"/>
    <lineage>
        <taxon>Bacteria</taxon>
        <taxon>Bacillati</taxon>
        <taxon>Actinomycetota</taxon>
        <taxon>Actinomycetes</taxon>
        <taxon>Streptosporangiales</taxon>
        <taxon>Nocardiopsidaceae</taxon>
        <taxon>Nocardiopsis</taxon>
    </lineage>
</organism>
<dbReference type="Proteomes" id="UP001356095">
    <property type="component" value="Unassembled WGS sequence"/>
</dbReference>
<comment type="caution">
    <text evidence="1">The sequence shown here is derived from an EMBL/GenBank/DDBJ whole genome shotgun (WGS) entry which is preliminary data.</text>
</comment>
<reference evidence="1 2" key="1">
    <citation type="submission" date="2023-08" db="EMBL/GenBank/DDBJ databases">
        <authorList>
            <person name="Girao M."/>
            <person name="Carvalho M.F."/>
        </authorList>
    </citation>
    <scope>NUCLEOTIDE SEQUENCE [LARGE SCALE GENOMIC DNA]</scope>
    <source>
        <strain evidence="1 2">CT-R113</strain>
    </source>
</reference>
<accession>A0ABU7KD33</accession>
<proteinExistence type="predicted"/>
<protein>
    <submittedName>
        <fullName evidence="1">Uncharacterized protein</fullName>
    </submittedName>
</protein>
<dbReference type="EMBL" id="JAUZMY010000026">
    <property type="protein sequence ID" value="MEE2040144.1"/>
    <property type="molecule type" value="Genomic_DNA"/>
</dbReference>
<evidence type="ECO:0000313" key="1">
    <source>
        <dbReference type="EMBL" id="MEE2040144.1"/>
    </source>
</evidence>